<dbReference type="EMBL" id="LBTW01000064">
    <property type="protein sequence ID" value="KKQ46916.1"/>
    <property type="molecule type" value="Genomic_DNA"/>
</dbReference>
<dbReference type="AlphaFoldDB" id="A0A0G0L2J5"/>
<proteinExistence type="predicted"/>
<evidence type="ECO:0000313" key="2">
    <source>
        <dbReference type="EMBL" id="KKQ46916.1"/>
    </source>
</evidence>
<dbReference type="GO" id="GO:0015074">
    <property type="term" value="P:DNA integration"/>
    <property type="evidence" value="ECO:0007669"/>
    <property type="project" value="InterPro"/>
</dbReference>
<dbReference type="InterPro" id="IPR001584">
    <property type="entry name" value="Integrase_cat-core"/>
</dbReference>
<evidence type="ECO:0000259" key="1">
    <source>
        <dbReference type="PROSITE" id="PS50994"/>
    </source>
</evidence>
<comment type="caution">
    <text evidence="2">The sequence shown here is derived from an EMBL/GenBank/DDBJ whole genome shotgun (WGS) entry which is preliminary data.</text>
</comment>
<dbReference type="InterPro" id="IPR036397">
    <property type="entry name" value="RNaseH_sf"/>
</dbReference>
<dbReference type="SUPFAM" id="SSF53098">
    <property type="entry name" value="Ribonuclease H-like"/>
    <property type="match status" value="1"/>
</dbReference>
<accession>A0A0G0L2J5</accession>
<dbReference type="NCBIfam" id="NF033563">
    <property type="entry name" value="transpos_IS30"/>
    <property type="match status" value="1"/>
</dbReference>
<feature type="domain" description="Integrase catalytic" evidence="1">
    <location>
        <begin position="1"/>
        <end position="140"/>
    </location>
</feature>
<name>A0A0G0L2J5_9BACT</name>
<dbReference type="GO" id="GO:0003676">
    <property type="term" value="F:nucleic acid binding"/>
    <property type="evidence" value="ECO:0007669"/>
    <property type="project" value="InterPro"/>
</dbReference>
<dbReference type="GO" id="GO:0005829">
    <property type="term" value="C:cytosol"/>
    <property type="evidence" value="ECO:0007669"/>
    <property type="project" value="TreeGrafter"/>
</dbReference>
<dbReference type="InterPro" id="IPR012337">
    <property type="entry name" value="RNaseH-like_sf"/>
</dbReference>
<dbReference type="PANTHER" id="PTHR10948:SF23">
    <property type="entry name" value="TRANSPOSASE INSI FOR INSERTION SEQUENCE ELEMENT IS30A-RELATED"/>
    <property type="match status" value="1"/>
</dbReference>
<sequence>MSGKTGKGIILVVADRKSRAPFLEKITDITINNVHLAFLKIQKRFPELKTITTDNDLLLQRHKELEKLLNITIYFCHPYSSWEKETVENINGCIRKDIPKGSDISRYSKQFIRKIENKLQRKFMDCLDHFTPLEVIIKSRKQKKRRSAVKKSKANHTN</sequence>
<dbReference type="GO" id="GO:0032196">
    <property type="term" value="P:transposition"/>
    <property type="evidence" value="ECO:0007669"/>
    <property type="project" value="TreeGrafter"/>
</dbReference>
<dbReference type="Gene3D" id="3.30.420.10">
    <property type="entry name" value="Ribonuclease H-like superfamily/Ribonuclease H"/>
    <property type="match status" value="1"/>
</dbReference>
<protein>
    <submittedName>
        <fullName evidence="2">Transposase</fullName>
    </submittedName>
</protein>
<evidence type="ECO:0000313" key="3">
    <source>
        <dbReference type="Proteomes" id="UP000034366"/>
    </source>
</evidence>
<dbReference type="Proteomes" id="UP000034366">
    <property type="component" value="Unassembled WGS sequence"/>
</dbReference>
<dbReference type="InterPro" id="IPR051917">
    <property type="entry name" value="Transposase-Integrase"/>
</dbReference>
<reference evidence="2 3" key="1">
    <citation type="journal article" date="2015" name="Nature">
        <title>rRNA introns, odd ribosomes, and small enigmatic genomes across a large radiation of phyla.</title>
        <authorList>
            <person name="Brown C.T."/>
            <person name="Hug L.A."/>
            <person name="Thomas B.C."/>
            <person name="Sharon I."/>
            <person name="Castelle C.J."/>
            <person name="Singh A."/>
            <person name="Wilkins M.J."/>
            <person name="Williams K.H."/>
            <person name="Banfield J.F."/>
        </authorList>
    </citation>
    <scope>NUCLEOTIDE SEQUENCE [LARGE SCALE GENOMIC DNA]</scope>
</reference>
<dbReference type="PROSITE" id="PS50994">
    <property type="entry name" value="INTEGRASE"/>
    <property type="match status" value="1"/>
</dbReference>
<organism evidence="2 3">
    <name type="scientific">Candidatus Woesebacteria bacterium GW2011_GWD1_38_10</name>
    <dbReference type="NCBI Taxonomy" id="1618592"/>
    <lineage>
        <taxon>Bacteria</taxon>
        <taxon>Candidatus Woeseibacteriota</taxon>
    </lineage>
</organism>
<gene>
    <name evidence="2" type="ORF">US67_C0064G0007</name>
</gene>
<dbReference type="InterPro" id="IPR053392">
    <property type="entry name" value="Transposase_IS30-like"/>
</dbReference>
<dbReference type="GO" id="GO:0004803">
    <property type="term" value="F:transposase activity"/>
    <property type="evidence" value="ECO:0007669"/>
    <property type="project" value="TreeGrafter"/>
</dbReference>
<dbReference type="PANTHER" id="PTHR10948">
    <property type="entry name" value="TRANSPOSASE"/>
    <property type="match status" value="1"/>
</dbReference>